<dbReference type="Proteomes" id="UP001552527">
    <property type="component" value="Unassembled WGS sequence"/>
</dbReference>
<name>A0ABV3JEL3_9ACTN</name>
<comment type="caution">
    <text evidence="2">The sequence shown here is derived from an EMBL/GenBank/DDBJ whole genome shotgun (WGS) entry which is preliminary data.</text>
</comment>
<protein>
    <submittedName>
        <fullName evidence="2">NDP-hexose 2,3-dehydratase family protein</fullName>
    </submittedName>
</protein>
<dbReference type="Pfam" id="PF03559">
    <property type="entry name" value="Hexose_dehydrat"/>
    <property type="match status" value="2"/>
</dbReference>
<proteinExistence type="predicted"/>
<dbReference type="EMBL" id="JBFATE010000005">
    <property type="protein sequence ID" value="MEV5246580.1"/>
    <property type="molecule type" value="Genomic_DNA"/>
</dbReference>
<evidence type="ECO:0000313" key="2">
    <source>
        <dbReference type="EMBL" id="MEV5246580.1"/>
    </source>
</evidence>
<evidence type="ECO:0000313" key="3">
    <source>
        <dbReference type="Proteomes" id="UP001552527"/>
    </source>
</evidence>
<dbReference type="InterPro" id="IPR005212">
    <property type="entry name" value="EvaA-like"/>
</dbReference>
<accession>A0ABV3JEL3</accession>
<keyword evidence="3" id="KW-1185">Reference proteome</keyword>
<dbReference type="Gene3D" id="3.90.79.40">
    <property type="entry name" value="EvaA sugar 2,3-dehydratase subunit"/>
    <property type="match status" value="2"/>
</dbReference>
<gene>
    <name evidence="2" type="ORF">AB0K95_15100</name>
</gene>
<evidence type="ECO:0000259" key="1">
    <source>
        <dbReference type="Pfam" id="PF03559"/>
    </source>
</evidence>
<sequence length="484" mass="53762">MLTDLGTPAGQVPLAADRAQTARRVLKSARTPESALMPADRVPPWLAEQARRGEYRVTPVPFAMLRGWDFEESGGNLRHESGRFFSVEGLHVLADALPAPGWRQPIIVQPEVGLLGIVAREIDGVLHFLMQAKMEPGNVNAFQLSPTVQATRSNFTGVHRGRGIPFLDLFLERGRSRVLVDVLQSEQADWFLAKRNRNMIVEIDEDVDTGEEFRWLTLGQLLRLLRRDNVVNMDSRSVLACLPTAGGDPEQDPDPAAAAVLRSFHDPAAPSVNGMTDIHSWLTGIRALRELDQRRVPLREVAEDGWRFSGTEIGHDSGRRFRVIGADVAASNREVGSWTQPMIQPQVPGLMALIVKRIRGTLHALVQARVDVGHLNVAELAPTVHCRPADHVGPGSEPFPPYLMDVLTAPRRRLRYDAVQSEEGGRFYHAANRYAVVEAPDDFPEQPPADYAWLTFAQLTELMAHGNYLNVELRTLVVCAYALH</sequence>
<organism evidence="2 3">
    <name type="scientific">Streptomyces werraensis</name>
    <dbReference type="NCBI Taxonomy" id="68284"/>
    <lineage>
        <taxon>Bacteria</taxon>
        <taxon>Bacillati</taxon>
        <taxon>Actinomycetota</taxon>
        <taxon>Actinomycetes</taxon>
        <taxon>Kitasatosporales</taxon>
        <taxon>Streptomycetaceae</taxon>
        <taxon>Streptomyces</taxon>
    </lineage>
</organism>
<dbReference type="InterPro" id="IPR038153">
    <property type="entry name" value="EvaA-like_sf"/>
</dbReference>
<dbReference type="RefSeq" id="WP_364022066.1">
    <property type="nucleotide sequence ID" value="NZ_JBFATD010000023.1"/>
</dbReference>
<feature type="domain" description="dTDP-4-dehydro-6-deoxy-alpha-D-glucopyranose 2,3-dehydratase" evidence="1">
    <location>
        <begin position="42"/>
        <end position="242"/>
    </location>
</feature>
<feature type="domain" description="dTDP-4-dehydro-6-deoxy-alpha-D-glucopyranose 2,3-dehydratase" evidence="1">
    <location>
        <begin position="276"/>
        <end position="479"/>
    </location>
</feature>
<reference evidence="2 3" key="1">
    <citation type="submission" date="2024-06" db="EMBL/GenBank/DDBJ databases">
        <title>The Natural Products Discovery Center: Release of the First 8490 Sequenced Strains for Exploring Actinobacteria Biosynthetic Diversity.</title>
        <authorList>
            <person name="Kalkreuter E."/>
            <person name="Kautsar S.A."/>
            <person name="Yang D."/>
            <person name="Bader C.D."/>
            <person name="Teijaro C.N."/>
            <person name="Fluegel L."/>
            <person name="Davis C.M."/>
            <person name="Simpson J.R."/>
            <person name="Lauterbach L."/>
            <person name="Steele A.D."/>
            <person name="Gui C."/>
            <person name="Meng S."/>
            <person name="Li G."/>
            <person name="Viehrig K."/>
            <person name="Ye F."/>
            <person name="Su P."/>
            <person name="Kiefer A.F."/>
            <person name="Nichols A."/>
            <person name="Cepeda A.J."/>
            <person name="Yan W."/>
            <person name="Fan B."/>
            <person name="Jiang Y."/>
            <person name="Adhikari A."/>
            <person name="Zheng C.-J."/>
            <person name="Schuster L."/>
            <person name="Cowan T.M."/>
            <person name="Smanski M.J."/>
            <person name="Chevrette M.G."/>
            <person name="De Carvalho L.P.S."/>
            <person name="Shen B."/>
        </authorList>
    </citation>
    <scope>NUCLEOTIDE SEQUENCE [LARGE SCALE GENOMIC DNA]</scope>
    <source>
        <strain evidence="2 3">NPDC052768</strain>
    </source>
</reference>